<reference evidence="2" key="1">
    <citation type="journal article" date="2015" name="Proc. Natl. Acad. Sci. U.S.A.">
        <title>Networks of energetic and metabolic interactions define dynamics in microbial communities.</title>
        <authorList>
            <person name="Embree M."/>
            <person name="Liu J.K."/>
            <person name="Al-Bassam M.M."/>
            <person name="Zengler K."/>
        </authorList>
    </citation>
    <scope>NUCLEOTIDE SEQUENCE</scope>
</reference>
<dbReference type="SUPFAM" id="SSF55166">
    <property type="entry name" value="Hedgehog/DD-peptidase"/>
    <property type="match status" value="1"/>
</dbReference>
<dbReference type="AlphaFoldDB" id="A0A0W8G911"/>
<organism evidence="2">
    <name type="scientific">hydrocarbon metagenome</name>
    <dbReference type="NCBI Taxonomy" id="938273"/>
    <lineage>
        <taxon>unclassified sequences</taxon>
        <taxon>metagenomes</taxon>
        <taxon>ecological metagenomes</taxon>
    </lineage>
</organism>
<name>A0A0W8G911_9ZZZZ</name>
<protein>
    <recommendedName>
        <fullName evidence="1">Peptidase M15C domain-containing protein</fullName>
    </recommendedName>
</protein>
<proteinExistence type="predicted"/>
<feature type="domain" description="Peptidase M15C" evidence="1">
    <location>
        <begin position="185"/>
        <end position="253"/>
    </location>
</feature>
<sequence>MLAGWLCLACSAFLAARAEATEPEKKARLDLSVLMAAYPGVIVEVVAEGDRFSAVTRSGSRYIYDDGRAKSAEEALSDPDLEDMLVQPYQPGPLAGDPAAGWHPGRRRVTAFLAEVYGRNAAEVSAACRPVRFLDRTVAFNARNGAADALERVAARLEDLVARDRGLRDVLYPVVGTFNWRTIAGTNRLSMHALAIAVDVNPGRNPYWRHHRRPSDRLARRQSFPPEVVSAFEAEGFIWGGKWAEYDIMHFEYRPELLIKARRIEGDRSVLDMDSKSGAGRDTAQ</sequence>
<evidence type="ECO:0000313" key="2">
    <source>
        <dbReference type="EMBL" id="KUG29643.1"/>
    </source>
</evidence>
<dbReference type="Pfam" id="PF13539">
    <property type="entry name" value="Peptidase_M15_4"/>
    <property type="match status" value="1"/>
</dbReference>
<gene>
    <name evidence="2" type="ORF">ASZ90_000469</name>
</gene>
<dbReference type="GO" id="GO:0008233">
    <property type="term" value="F:peptidase activity"/>
    <property type="evidence" value="ECO:0007669"/>
    <property type="project" value="InterPro"/>
</dbReference>
<comment type="caution">
    <text evidence="2">The sequence shown here is derived from an EMBL/GenBank/DDBJ whole genome shotgun (WGS) entry which is preliminary data.</text>
</comment>
<dbReference type="InterPro" id="IPR009045">
    <property type="entry name" value="Zn_M74/Hedgehog-like"/>
</dbReference>
<dbReference type="InterPro" id="IPR039561">
    <property type="entry name" value="Peptidase_M15C"/>
</dbReference>
<accession>A0A0W8G911</accession>
<dbReference type="EMBL" id="LNQE01000057">
    <property type="protein sequence ID" value="KUG29643.1"/>
    <property type="molecule type" value="Genomic_DNA"/>
</dbReference>
<dbReference type="Gene3D" id="3.30.1380.10">
    <property type="match status" value="1"/>
</dbReference>
<evidence type="ECO:0000259" key="1">
    <source>
        <dbReference type="Pfam" id="PF13539"/>
    </source>
</evidence>